<keyword evidence="4" id="KW-0309">Germination</keyword>
<feature type="transmembrane region" description="Helical" evidence="8">
    <location>
        <begin position="146"/>
        <end position="168"/>
    </location>
</feature>
<feature type="transmembrane region" description="Helical" evidence="8">
    <location>
        <begin position="107"/>
        <end position="134"/>
    </location>
</feature>
<dbReference type="RefSeq" id="WP_006037099.1">
    <property type="nucleotide sequence ID" value="NZ_AEDD01000002.1"/>
</dbReference>
<evidence type="ECO:0000256" key="3">
    <source>
        <dbReference type="ARBA" id="ARBA00022448"/>
    </source>
</evidence>
<keyword evidence="10" id="KW-1185">Reference proteome</keyword>
<comment type="similarity">
    <text evidence="2">Belongs to the amino acid-polyamine-organocation (APC) superfamily. Spore germination protein (SGP) (TC 2.A.3.9) family.</text>
</comment>
<feature type="transmembrane region" description="Helical" evidence="8">
    <location>
        <begin position="12"/>
        <end position="32"/>
    </location>
</feature>
<evidence type="ECO:0000256" key="8">
    <source>
        <dbReference type="SAM" id="Phobius"/>
    </source>
</evidence>
<feature type="transmembrane region" description="Helical" evidence="8">
    <location>
        <begin position="38"/>
        <end position="60"/>
    </location>
</feature>
<dbReference type="AlphaFoldDB" id="E0I612"/>
<sequence length="361" mass="40666">METATISYRQFQLLVLFTTVSTAYFLLPPALIGNAKQYGWFIPLWTGVVGIGSSLLWVYLTVKFPKQNLVQIARSILGPIAGSIVGMLLIFQSVLICAWVINNLDDFMSITLLTNTNELVFGSCFLVITVYATIKGIESIARTTEFFMPLLLISFIIFFILSIKTWSWSRFAPVLPIDWHGMFYKSSLLIAFPYMDAFTLFMLFPFVEQRPVSAYLKGSFVAAFILAFITFIVIGVLGVTRASHITYPLFKMAQELEISPFLEHLEALISIGWLTFVFIKLALNFYCAVLGLSHLFSIQDRGKTAIPLAVIVSALSLHMHGNIIENHEWISHYTLFNNSIYGVLIPLLLVAAYLLLPRSRV</sequence>
<feature type="transmembrane region" description="Helical" evidence="8">
    <location>
        <begin position="219"/>
        <end position="247"/>
    </location>
</feature>
<dbReference type="EMBL" id="AEDD01000002">
    <property type="protein sequence ID" value="EFM12404.1"/>
    <property type="molecule type" value="Genomic_DNA"/>
</dbReference>
<feature type="transmembrane region" description="Helical" evidence="8">
    <location>
        <begin position="80"/>
        <end position="101"/>
    </location>
</feature>
<keyword evidence="3" id="KW-0813">Transport</keyword>
<evidence type="ECO:0000313" key="9">
    <source>
        <dbReference type="EMBL" id="EFM12404.1"/>
    </source>
</evidence>
<dbReference type="PANTHER" id="PTHR34975">
    <property type="entry name" value="SPORE GERMINATION PROTEIN A2"/>
    <property type="match status" value="1"/>
</dbReference>
<proteinExistence type="inferred from homology"/>
<evidence type="ECO:0000256" key="1">
    <source>
        <dbReference type="ARBA" id="ARBA00004141"/>
    </source>
</evidence>
<name>E0I612_9BACL</name>
<dbReference type="PANTHER" id="PTHR34975:SF2">
    <property type="entry name" value="SPORE GERMINATION PROTEIN A2"/>
    <property type="match status" value="1"/>
</dbReference>
<dbReference type="OrthoDB" id="2078716at2"/>
<evidence type="ECO:0000256" key="6">
    <source>
        <dbReference type="ARBA" id="ARBA00022989"/>
    </source>
</evidence>
<dbReference type="STRING" id="717606.PaecuDRAFT_1084"/>
<keyword evidence="7 8" id="KW-0472">Membrane</keyword>
<reference evidence="9 10" key="1">
    <citation type="submission" date="2010-07" db="EMBL/GenBank/DDBJ databases">
        <title>The draft genome of Paenibacillus curdlanolyticus YK9.</title>
        <authorList>
            <consortium name="US DOE Joint Genome Institute (JGI-PGF)"/>
            <person name="Lucas S."/>
            <person name="Copeland A."/>
            <person name="Lapidus A."/>
            <person name="Cheng J.-F."/>
            <person name="Bruce D."/>
            <person name="Goodwin L."/>
            <person name="Pitluck S."/>
            <person name="Land M.L."/>
            <person name="Hauser L."/>
            <person name="Chang Y.-J."/>
            <person name="Jeffries C."/>
            <person name="Anderson I.J."/>
            <person name="Johnson E."/>
            <person name="Loganathan U."/>
            <person name="Mulhopadhyay B."/>
            <person name="Kyrpides N."/>
            <person name="Woyke T.J."/>
        </authorList>
    </citation>
    <scope>NUCLEOTIDE SEQUENCE [LARGE SCALE GENOMIC DNA]</scope>
    <source>
        <strain evidence="9 10">YK9</strain>
    </source>
</reference>
<dbReference type="eggNOG" id="COG0531">
    <property type="taxonomic scope" value="Bacteria"/>
</dbReference>
<evidence type="ECO:0000256" key="4">
    <source>
        <dbReference type="ARBA" id="ARBA00022544"/>
    </source>
</evidence>
<evidence type="ECO:0000256" key="2">
    <source>
        <dbReference type="ARBA" id="ARBA00007998"/>
    </source>
</evidence>
<organism evidence="9 10">
    <name type="scientific">Paenibacillus curdlanolyticus YK9</name>
    <dbReference type="NCBI Taxonomy" id="717606"/>
    <lineage>
        <taxon>Bacteria</taxon>
        <taxon>Bacillati</taxon>
        <taxon>Bacillota</taxon>
        <taxon>Bacilli</taxon>
        <taxon>Bacillales</taxon>
        <taxon>Paenibacillaceae</taxon>
        <taxon>Paenibacillus</taxon>
    </lineage>
</organism>
<feature type="transmembrane region" description="Helical" evidence="8">
    <location>
        <begin position="304"/>
        <end position="323"/>
    </location>
</feature>
<dbReference type="GO" id="GO:0016020">
    <property type="term" value="C:membrane"/>
    <property type="evidence" value="ECO:0007669"/>
    <property type="project" value="UniProtKB-SubCell"/>
</dbReference>
<gene>
    <name evidence="9" type="ORF">PaecuDRAFT_1084</name>
</gene>
<evidence type="ECO:0000313" key="10">
    <source>
        <dbReference type="Proteomes" id="UP000005387"/>
    </source>
</evidence>
<dbReference type="GO" id="GO:0009847">
    <property type="term" value="P:spore germination"/>
    <property type="evidence" value="ECO:0007669"/>
    <property type="project" value="InterPro"/>
</dbReference>
<dbReference type="NCBIfam" id="TIGR00912">
    <property type="entry name" value="2A0309"/>
    <property type="match status" value="1"/>
</dbReference>
<accession>E0I612</accession>
<dbReference type="Pfam" id="PF03845">
    <property type="entry name" value="Spore_permease"/>
    <property type="match status" value="1"/>
</dbReference>
<feature type="transmembrane region" description="Helical" evidence="8">
    <location>
        <begin position="267"/>
        <end position="292"/>
    </location>
</feature>
<dbReference type="Proteomes" id="UP000005387">
    <property type="component" value="Unassembled WGS sequence"/>
</dbReference>
<feature type="transmembrane region" description="Helical" evidence="8">
    <location>
        <begin position="335"/>
        <end position="356"/>
    </location>
</feature>
<keyword evidence="5 8" id="KW-0812">Transmembrane</keyword>
<evidence type="ECO:0000256" key="5">
    <source>
        <dbReference type="ARBA" id="ARBA00022692"/>
    </source>
</evidence>
<feature type="transmembrane region" description="Helical" evidence="8">
    <location>
        <begin position="188"/>
        <end position="207"/>
    </location>
</feature>
<protein>
    <submittedName>
        <fullName evidence="9">Spore germination protein</fullName>
    </submittedName>
</protein>
<keyword evidence="6 8" id="KW-1133">Transmembrane helix</keyword>
<evidence type="ECO:0000256" key="7">
    <source>
        <dbReference type="ARBA" id="ARBA00023136"/>
    </source>
</evidence>
<dbReference type="InterPro" id="IPR004761">
    <property type="entry name" value="Spore_GerAB"/>
</dbReference>
<comment type="subcellular location">
    <subcellularLocation>
        <location evidence="1">Membrane</location>
        <topology evidence="1">Multi-pass membrane protein</topology>
    </subcellularLocation>
</comment>